<evidence type="ECO:0000259" key="1">
    <source>
        <dbReference type="Pfam" id="PF21941"/>
    </source>
</evidence>
<reference evidence="2 3" key="1">
    <citation type="submission" date="2015-01" db="EMBL/GenBank/DDBJ databases">
        <title>Draft Genome Sequence of the Biocontrol and Plant Growth-Promoting Rhizobacteria (PGPR) Pseudomonas fluorescens UM270.</title>
        <authorList>
            <person name="Hernandez-Salmeron J.E."/>
            <person name="Santoyo G."/>
            <person name="Moreno-Hagelsieb G."/>
            <person name="Hernandez-Leon R."/>
        </authorList>
    </citation>
    <scope>NUCLEOTIDE SEQUENCE [LARGE SCALE GENOMIC DNA]</scope>
    <source>
        <strain evidence="2 3">UM270</strain>
    </source>
</reference>
<dbReference type="PATRIC" id="fig|294.124.peg.254"/>
<feature type="domain" description="SMEK" evidence="1">
    <location>
        <begin position="4"/>
        <end position="139"/>
    </location>
</feature>
<dbReference type="InterPro" id="IPR047740">
    <property type="entry name" value="SMEK_dom"/>
</dbReference>
<organism evidence="2 3">
    <name type="scientific">Pseudomonas fluorescens</name>
    <dbReference type="NCBI Taxonomy" id="294"/>
    <lineage>
        <taxon>Bacteria</taxon>
        <taxon>Pseudomonadati</taxon>
        <taxon>Pseudomonadota</taxon>
        <taxon>Gammaproteobacteria</taxon>
        <taxon>Pseudomonadales</taxon>
        <taxon>Pseudomonadaceae</taxon>
        <taxon>Pseudomonas</taxon>
    </lineage>
</organism>
<evidence type="ECO:0000313" key="2">
    <source>
        <dbReference type="EMBL" id="KIQ61269.1"/>
    </source>
</evidence>
<name>A0A0D0PFW2_PSEFL</name>
<comment type="caution">
    <text evidence="2">The sequence shown here is derived from an EMBL/GenBank/DDBJ whole genome shotgun (WGS) entry which is preliminary data.</text>
</comment>
<accession>A0A0D0PFW2</accession>
<dbReference type="NCBIfam" id="NF033859">
    <property type="entry name" value="SMEK_N"/>
    <property type="match status" value="1"/>
</dbReference>
<dbReference type="Pfam" id="PF21941">
    <property type="entry name" value="SMEK_N"/>
    <property type="match status" value="1"/>
</dbReference>
<dbReference type="Proteomes" id="UP000032101">
    <property type="component" value="Unassembled WGS sequence"/>
</dbReference>
<evidence type="ECO:0000313" key="3">
    <source>
        <dbReference type="Proteomes" id="UP000032101"/>
    </source>
</evidence>
<sequence length="314" mass="36071">MNSVIERLSWIKAQVTLYNRINLTDINVHSENFYKDLLNLALGYNLININIDDQNAAAIDLGDETQKIAIQVTSTSDLKKARKTVTKFVENKLNLKYDQLKIFNITTKKKHKEKEVCFEAWRLDTDKDIWDVDWLVAKISELSLEKLNQISIFLEREVTINVTTSISKEVGTIIRLIEYMSDDEHPEAGNGYLEEPFPDKKINKRFADHSVYLKARFTELYIEYGGVLHTVKDSSDIGQVKLRRAGNYLRGLSDKILTDCSGNPKAALEKLVTNFSEILGRNQVDYDHDAAEFYIIDQLIQCNVFPNRDILCLA</sequence>
<dbReference type="EMBL" id="JXNZ01000006">
    <property type="protein sequence ID" value="KIQ61269.1"/>
    <property type="molecule type" value="Genomic_DNA"/>
</dbReference>
<dbReference type="OrthoDB" id="7007918at2"/>
<dbReference type="AlphaFoldDB" id="A0A0D0PFW2"/>
<gene>
    <name evidence="2" type="ORF">RL74_01250</name>
</gene>
<protein>
    <recommendedName>
        <fullName evidence="1">SMEK domain-containing protein</fullName>
    </recommendedName>
</protein>
<proteinExistence type="predicted"/>